<evidence type="ECO:0000313" key="2">
    <source>
        <dbReference type="Proteomes" id="UP000327157"/>
    </source>
</evidence>
<comment type="caution">
    <text evidence="1">The sequence shown here is derived from an EMBL/GenBank/DDBJ whole genome shotgun (WGS) entry which is preliminary data.</text>
</comment>
<gene>
    <name evidence="1" type="ORF">D8674_010394</name>
</gene>
<organism evidence="1 2">
    <name type="scientific">Pyrus ussuriensis x Pyrus communis</name>
    <dbReference type="NCBI Taxonomy" id="2448454"/>
    <lineage>
        <taxon>Eukaryota</taxon>
        <taxon>Viridiplantae</taxon>
        <taxon>Streptophyta</taxon>
        <taxon>Embryophyta</taxon>
        <taxon>Tracheophyta</taxon>
        <taxon>Spermatophyta</taxon>
        <taxon>Magnoliopsida</taxon>
        <taxon>eudicotyledons</taxon>
        <taxon>Gunneridae</taxon>
        <taxon>Pentapetalae</taxon>
        <taxon>rosids</taxon>
        <taxon>fabids</taxon>
        <taxon>Rosales</taxon>
        <taxon>Rosaceae</taxon>
        <taxon>Amygdaloideae</taxon>
        <taxon>Maleae</taxon>
        <taxon>Pyrus</taxon>
    </lineage>
</organism>
<proteinExistence type="predicted"/>
<dbReference type="AlphaFoldDB" id="A0A5N5FBB6"/>
<keyword evidence="2" id="KW-1185">Reference proteome</keyword>
<accession>A0A5N5FBB6</accession>
<protein>
    <submittedName>
        <fullName evidence="1">Uncharacterized protein</fullName>
    </submittedName>
</protein>
<reference evidence="1 2" key="1">
    <citation type="submission" date="2019-09" db="EMBL/GenBank/DDBJ databases">
        <authorList>
            <person name="Ou C."/>
        </authorList>
    </citation>
    <scope>NUCLEOTIDE SEQUENCE [LARGE SCALE GENOMIC DNA]</scope>
    <source>
        <strain evidence="1">S2</strain>
        <tissue evidence="1">Leaf</tissue>
    </source>
</reference>
<evidence type="ECO:0000313" key="1">
    <source>
        <dbReference type="EMBL" id="KAB2600123.1"/>
    </source>
</evidence>
<reference evidence="1 2" key="3">
    <citation type="submission" date="2019-11" db="EMBL/GenBank/DDBJ databases">
        <title>A de novo genome assembly of a pear dwarfing rootstock.</title>
        <authorList>
            <person name="Wang F."/>
            <person name="Wang J."/>
            <person name="Li S."/>
            <person name="Zhang Y."/>
            <person name="Fang M."/>
            <person name="Ma L."/>
            <person name="Zhao Y."/>
            <person name="Jiang S."/>
        </authorList>
    </citation>
    <scope>NUCLEOTIDE SEQUENCE [LARGE SCALE GENOMIC DNA]</scope>
    <source>
        <strain evidence="1">S2</strain>
        <tissue evidence="1">Leaf</tissue>
    </source>
</reference>
<dbReference type="Proteomes" id="UP000327157">
    <property type="component" value="Chromosome 13"/>
</dbReference>
<dbReference type="OrthoDB" id="1660323at2759"/>
<sequence>MVVRKVGKYEVGRTIGEGNFAKVEYPNMNRNTCRAVELGASLVSKLGASLCNLLQLELGARSKVQVWKQLELWKIMSKIFLLWKQLELGASLVSKLYIHCMYYRDISM</sequence>
<name>A0A5N5FBB6_9ROSA</name>
<reference evidence="2" key="2">
    <citation type="submission" date="2019-10" db="EMBL/GenBank/DDBJ databases">
        <title>A de novo genome assembly of a pear dwarfing rootstock.</title>
        <authorList>
            <person name="Wang F."/>
            <person name="Wang J."/>
            <person name="Li S."/>
            <person name="Zhang Y."/>
            <person name="Fang M."/>
            <person name="Ma L."/>
            <person name="Zhao Y."/>
            <person name="Jiang S."/>
        </authorList>
    </citation>
    <scope>NUCLEOTIDE SEQUENCE [LARGE SCALE GENOMIC DNA]</scope>
</reference>
<dbReference type="EMBL" id="SMOL01000753">
    <property type="protein sequence ID" value="KAB2600123.1"/>
    <property type="molecule type" value="Genomic_DNA"/>
</dbReference>